<sequence>MTSCKAPLQVLENPENNQIHEYGKPVLKSLKPRMVKKTATNQTSKKWVSPDKHFSTCENQAPQTKSIPTNSVKQSKQCNTAKSICAIPSRERFTELNCAKFTAPVNLDDDDKENMPPGGTRNYKKVSSTKTSSPKTLSKRTRSSTLKQQNSEIGRLRFNR</sequence>
<accession>H2Z191</accession>
<dbReference type="Ensembl" id="ENSCSAVT00000011486.1">
    <property type="protein sequence ID" value="ENSCSAVP00000011353.1"/>
    <property type="gene ID" value="ENSCSAVG00000006645.1"/>
</dbReference>
<reference evidence="3" key="1">
    <citation type="submission" date="2003-08" db="EMBL/GenBank/DDBJ databases">
        <authorList>
            <person name="Birren B."/>
            <person name="Nusbaum C."/>
            <person name="Abebe A."/>
            <person name="Abouelleil A."/>
            <person name="Adekoya E."/>
            <person name="Ait-zahra M."/>
            <person name="Allen N."/>
            <person name="Allen T."/>
            <person name="An P."/>
            <person name="Anderson M."/>
            <person name="Anderson S."/>
            <person name="Arachchi H."/>
            <person name="Armbruster J."/>
            <person name="Bachantsang P."/>
            <person name="Baldwin J."/>
            <person name="Barry A."/>
            <person name="Bayul T."/>
            <person name="Blitshsteyn B."/>
            <person name="Bloom T."/>
            <person name="Blye J."/>
            <person name="Boguslavskiy L."/>
            <person name="Borowsky M."/>
            <person name="Boukhgalter B."/>
            <person name="Brunache A."/>
            <person name="Butler J."/>
            <person name="Calixte N."/>
            <person name="Calvo S."/>
            <person name="Camarata J."/>
            <person name="Campo K."/>
            <person name="Chang J."/>
            <person name="Cheshatsang Y."/>
            <person name="Citroen M."/>
            <person name="Collymore A."/>
            <person name="Considine T."/>
            <person name="Cook A."/>
            <person name="Cooke P."/>
            <person name="Corum B."/>
            <person name="Cuomo C."/>
            <person name="David R."/>
            <person name="Dawoe T."/>
            <person name="Degray S."/>
            <person name="Dodge S."/>
            <person name="Dooley K."/>
            <person name="Dorje P."/>
            <person name="Dorjee K."/>
            <person name="Dorris L."/>
            <person name="Duffey N."/>
            <person name="Dupes A."/>
            <person name="Elkins T."/>
            <person name="Engels R."/>
            <person name="Erickson J."/>
            <person name="Farina A."/>
            <person name="Faro S."/>
            <person name="Ferreira P."/>
            <person name="Fischer H."/>
            <person name="Fitzgerald M."/>
            <person name="Foley K."/>
            <person name="Gage D."/>
            <person name="Galagan J."/>
            <person name="Gearin G."/>
            <person name="Gnerre S."/>
            <person name="Gnirke A."/>
            <person name="Goyette A."/>
            <person name="Graham J."/>
            <person name="Grandbois E."/>
            <person name="Gyaltsen K."/>
            <person name="Hafez N."/>
            <person name="Hagopian D."/>
            <person name="Hagos B."/>
            <person name="Hall J."/>
            <person name="Hatcher B."/>
            <person name="Heller A."/>
            <person name="Higgins H."/>
            <person name="Honan T."/>
            <person name="Horn A."/>
            <person name="Houde N."/>
            <person name="Hughes L."/>
            <person name="Hulme W."/>
            <person name="Husby E."/>
            <person name="Iliev I."/>
            <person name="Jaffe D."/>
            <person name="Jones C."/>
            <person name="Kamal M."/>
            <person name="Kamat A."/>
            <person name="Kamvysselis M."/>
            <person name="Karlsson E."/>
            <person name="Kells C."/>
            <person name="Kieu A."/>
            <person name="Kisner P."/>
            <person name="Kodira C."/>
            <person name="Kulbokas E."/>
            <person name="Labutti K."/>
            <person name="Lama D."/>
            <person name="Landers T."/>
            <person name="Leger J."/>
            <person name="Levine S."/>
            <person name="Lewis D."/>
            <person name="Lewis T."/>
            <person name="Lindblad-toh K."/>
            <person name="Liu X."/>
            <person name="Lokyitsang T."/>
            <person name="Lokyitsang Y."/>
            <person name="Lucien O."/>
            <person name="Lui A."/>
            <person name="Ma L.J."/>
            <person name="Mabbitt R."/>
            <person name="Macdonald J."/>
            <person name="Maclean C."/>
            <person name="Major J."/>
            <person name="Manning J."/>
            <person name="Marabella R."/>
            <person name="Maru K."/>
            <person name="Matthews C."/>
            <person name="Mauceli E."/>
            <person name="Mccarthy M."/>
            <person name="Mcdonough S."/>
            <person name="Mcghee T."/>
            <person name="Meldrim J."/>
            <person name="Meneus L."/>
            <person name="Mesirov J."/>
            <person name="Mihalev A."/>
            <person name="Mihova T."/>
            <person name="Mikkelsen T."/>
            <person name="Mlenga V."/>
            <person name="Moru K."/>
            <person name="Mozes J."/>
            <person name="Mulrain L."/>
            <person name="Munson G."/>
            <person name="Naylor J."/>
            <person name="Newes C."/>
            <person name="Nguyen C."/>
            <person name="Nguyen N."/>
            <person name="Nguyen T."/>
            <person name="Nicol R."/>
            <person name="Nielsen C."/>
            <person name="Nizzari M."/>
            <person name="Norbu C."/>
            <person name="Norbu N."/>
            <person name="O'donnell P."/>
            <person name="Okoawo O."/>
            <person name="O'leary S."/>
            <person name="Omotosho B."/>
            <person name="O'neill K."/>
            <person name="Osman S."/>
            <person name="Parker S."/>
            <person name="Perrin D."/>
            <person name="Phunkhang P."/>
            <person name="Piqani B."/>
            <person name="Purcell S."/>
            <person name="Rachupka T."/>
            <person name="Ramasamy U."/>
            <person name="Rameau R."/>
            <person name="Ray V."/>
            <person name="Raymond C."/>
            <person name="Retta R."/>
            <person name="Richardson S."/>
            <person name="Rise C."/>
            <person name="Rodriguez J."/>
            <person name="Rogers J."/>
            <person name="Rogov P."/>
            <person name="Rutman M."/>
            <person name="Schupbach R."/>
            <person name="Seaman C."/>
            <person name="Settipalli S."/>
            <person name="Sharpe T."/>
            <person name="Sheridan J."/>
            <person name="Sherpa N."/>
            <person name="Shi J."/>
            <person name="Smirnov S."/>
            <person name="Smith C."/>
            <person name="Sougnez C."/>
            <person name="Spencer B."/>
            <person name="Stalker J."/>
            <person name="Stange-thomann N."/>
            <person name="Stavropoulos S."/>
            <person name="Stetson K."/>
            <person name="Stone C."/>
            <person name="Stone S."/>
            <person name="Stubbs M."/>
            <person name="Talamas J."/>
            <person name="Tchuinga P."/>
            <person name="Tenzing P."/>
            <person name="Tesfaye S."/>
            <person name="Theodore J."/>
            <person name="Thoulutsang Y."/>
            <person name="Topham K."/>
            <person name="Towey S."/>
            <person name="Tsamla T."/>
            <person name="Tsomo N."/>
            <person name="Vallee D."/>
            <person name="Vassiliev H."/>
            <person name="Venkataraman V."/>
            <person name="Vinson J."/>
            <person name="Vo A."/>
            <person name="Wade C."/>
            <person name="Wang S."/>
            <person name="Wangchuk T."/>
            <person name="Wangdi T."/>
            <person name="Whittaker C."/>
            <person name="Wilkinson J."/>
            <person name="Wu Y."/>
            <person name="Wyman D."/>
            <person name="Yadav S."/>
            <person name="Yang S."/>
            <person name="Yang X."/>
            <person name="Yeager S."/>
            <person name="Yee E."/>
            <person name="Young G."/>
            <person name="Zainoun J."/>
            <person name="Zembeck L."/>
            <person name="Zimmer A."/>
            <person name="Zody M."/>
            <person name="Lander E."/>
        </authorList>
    </citation>
    <scope>NUCLEOTIDE SEQUENCE [LARGE SCALE GENOMIC DNA]</scope>
</reference>
<organism evidence="2 3">
    <name type="scientific">Ciona savignyi</name>
    <name type="common">Pacific transparent sea squirt</name>
    <dbReference type="NCBI Taxonomy" id="51511"/>
    <lineage>
        <taxon>Eukaryota</taxon>
        <taxon>Metazoa</taxon>
        <taxon>Chordata</taxon>
        <taxon>Tunicata</taxon>
        <taxon>Ascidiacea</taxon>
        <taxon>Phlebobranchia</taxon>
        <taxon>Cionidae</taxon>
        <taxon>Ciona</taxon>
    </lineage>
</organism>
<dbReference type="Proteomes" id="UP000007875">
    <property type="component" value="Unassembled WGS sequence"/>
</dbReference>
<evidence type="ECO:0000256" key="1">
    <source>
        <dbReference type="SAM" id="MobiDB-lite"/>
    </source>
</evidence>
<feature type="compositionally biased region" description="Low complexity" evidence="1">
    <location>
        <begin position="125"/>
        <end position="136"/>
    </location>
</feature>
<evidence type="ECO:0000313" key="3">
    <source>
        <dbReference type="Proteomes" id="UP000007875"/>
    </source>
</evidence>
<dbReference type="HOGENOM" id="CLU_1651567_0_0_1"/>
<feature type="region of interest" description="Disordered" evidence="1">
    <location>
        <begin position="105"/>
        <end position="160"/>
    </location>
</feature>
<protein>
    <submittedName>
        <fullName evidence="2">Uncharacterized protein</fullName>
    </submittedName>
</protein>
<reference evidence="2" key="2">
    <citation type="submission" date="2025-08" db="UniProtKB">
        <authorList>
            <consortium name="Ensembl"/>
        </authorList>
    </citation>
    <scope>IDENTIFICATION</scope>
</reference>
<name>H2Z191_CIOSA</name>
<keyword evidence="3" id="KW-1185">Reference proteome</keyword>
<dbReference type="AlphaFoldDB" id="H2Z191"/>
<reference evidence="2" key="3">
    <citation type="submission" date="2025-09" db="UniProtKB">
        <authorList>
            <consortium name="Ensembl"/>
        </authorList>
    </citation>
    <scope>IDENTIFICATION</scope>
</reference>
<evidence type="ECO:0000313" key="2">
    <source>
        <dbReference type="Ensembl" id="ENSCSAVP00000011353.1"/>
    </source>
</evidence>
<proteinExistence type="predicted"/>
<dbReference type="InParanoid" id="H2Z191"/>